<feature type="domain" description="Ubiquitin-like" evidence="2">
    <location>
        <begin position="92"/>
        <end position="185"/>
    </location>
</feature>
<dbReference type="InterPro" id="IPR040610">
    <property type="entry name" value="SNRNP25_ubiquitin"/>
</dbReference>
<organism evidence="3 4">
    <name type="scientific">Priapulus caudatus</name>
    <name type="common">Priapulid worm</name>
    <dbReference type="NCBI Taxonomy" id="37621"/>
    <lineage>
        <taxon>Eukaryota</taxon>
        <taxon>Metazoa</taxon>
        <taxon>Ecdysozoa</taxon>
        <taxon>Scalidophora</taxon>
        <taxon>Priapulida</taxon>
        <taxon>Priapulimorpha</taxon>
        <taxon>Priapulimorphida</taxon>
        <taxon>Priapulidae</taxon>
        <taxon>Priapulus</taxon>
    </lineage>
</organism>
<dbReference type="PROSITE" id="PS50053">
    <property type="entry name" value="UBIQUITIN_2"/>
    <property type="match status" value="1"/>
</dbReference>
<sequence length="185" mass="21565">MATLEEQRKDDFIDEQMKDPNDEQMKDPNDEQPQQESSAECTDQTLSHQDAMANVKEGLEALLSDPLMCDLPTDVTLDEVNSQIALEYGRSMTVNVRRADDKVYPVVVTQAATVRDLKGAITRYVALKLSRDVSRPLKHISWRYVWRTYWLTFEGQKLNDDKKPLKEYGIRNRDELTFIKRLRQR</sequence>
<dbReference type="Pfam" id="PF18036">
    <property type="entry name" value="Ubiquitin_4"/>
    <property type="match status" value="1"/>
</dbReference>
<evidence type="ECO:0000259" key="2">
    <source>
        <dbReference type="PROSITE" id="PS50053"/>
    </source>
</evidence>
<dbReference type="PANTHER" id="PTHR14942">
    <property type="entry name" value="U11/U12 SMALL NUCLEAR RIBONUCLEOPROTEIN 25 KDA PROTEIN"/>
    <property type="match status" value="1"/>
</dbReference>
<proteinExistence type="predicted"/>
<dbReference type="CDD" id="cd17058">
    <property type="entry name" value="Ubl_SNRNP25"/>
    <property type="match status" value="1"/>
</dbReference>
<protein>
    <submittedName>
        <fullName evidence="4">U11/U12 small nuclear ribonucleoprotein 25 kDa protein-like</fullName>
    </submittedName>
</protein>
<accession>A0ABM1EIF2</accession>
<dbReference type="InterPro" id="IPR000626">
    <property type="entry name" value="Ubiquitin-like_dom"/>
</dbReference>
<feature type="compositionally biased region" description="Basic and acidic residues" evidence="1">
    <location>
        <begin position="1"/>
        <end position="29"/>
    </location>
</feature>
<dbReference type="GeneID" id="106812582"/>
<dbReference type="SUPFAM" id="SSF54236">
    <property type="entry name" value="Ubiquitin-like"/>
    <property type="match status" value="1"/>
</dbReference>
<dbReference type="InterPro" id="IPR029071">
    <property type="entry name" value="Ubiquitin-like_domsf"/>
</dbReference>
<feature type="region of interest" description="Disordered" evidence="1">
    <location>
        <begin position="1"/>
        <end position="39"/>
    </location>
</feature>
<dbReference type="InterPro" id="IPR039690">
    <property type="entry name" value="SNRNP25"/>
</dbReference>
<dbReference type="RefSeq" id="XP_014671973.1">
    <property type="nucleotide sequence ID" value="XM_014816487.1"/>
</dbReference>
<dbReference type="PANTHER" id="PTHR14942:SF0">
    <property type="entry name" value="U11_U12 SMALL NUCLEAR RIBONUCLEOPROTEIN 25 KDA PROTEIN"/>
    <property type="match status" value="1"/>
</dbReference>
<evidence type="ECO:0000256" key="1">
    <source>
        <dbReference type="SAM" id="MobiDB-lite"/>
    </source>
</evidence>
<dbReference type="Gene3D" id="3.10.20.90">
    <property type="entry name" value="Phosphatidylinositol 3-kinase Catalytic Subunit, Chain A, domain 1"/>
    <property type="match status" value="1"/>
</dbReference>
<reference evidence="4" key="1">
    <citation type="submission" date="2025-08" db="UniProtKB">
        <authorList>
            <consortium name="RefSeq"/>
        </authorList>
    </citation>
    <scope>IDENTIFICATION</scope>
</reference>
<dbReference type="Proteomes" id="UP000695022">
    <property type="component" value="Unplaced"/>
</dbReference>
<gene>
    <name evidence="4" type="primary">LOC106812582</name>
</gene>
<name>A0ABM1EIF2_PRICU</name>
<evidence type="ECO:0000313" key="3">
    <source>
        <dbReference type="Proteomes" id="UP000695022"/>
    </source>
</evidence>
<keyword evidence="3" id="KW-1185">Reference proteome</keyword>
<evidence type="ECO:0000313" key="4">
    <source>
        <dbReference type="RefSeq" id="XP_014671973.1"/>
    </source>
</evidence>